<protein>
    <submittedName>
        <fullName evidence="2">Uncharacterized protein</fullName>
    </submittedName>
</protein>
<accession>A0A2S2QTC5</accession>
<sequence length="105" mass="11579">MAACHMKTSFAYAVVVTTTRRREKCLIHHKMMMRVTRLTSGPTPSDAMRSSAAATSKRHAPGKNRECGAQPSGIVPSPSVVPSIQPRLSSRTVHARFRRNPDLRP</sequence>
<gene>
    <name evidence="2" type="ORF">g.16364</name>
</gene>
<organism evidence="2">
    <name type="scientific">Sipha flava</name>
    <name type="common">yellow sugarcane aphid</name>
    <dbReference type="NCBI Taxonomy" id="143950"/>
    <lineage>
        <taxon>Eukaryota</taxon>
        <taxon>Metazoa</taxon>
        <taxon>Ecdysozoa</taxon>
        <taxon>Arthropoda</taxon>
        <taxon>Hexapoda</taxon>
        <taxon>Insecta</taxon>
        <taxon>Pterygota</taxon>
        <taxon>Neoptera</taxon>
        <taxon>Paraneoptera</taxon>
        <taxon>Hemiptera</taxon>
        <taxon>Sternorrhyncha</taxon>
        <taxon>Aphidomorpha</taxon>
        <taxon>Aphidoidea</taxon>
        <taxon>Aphididae</taxon>
        <taxon>Sipha</taxon>
    </lineage>
</organism>
<dbReference type="EMBL" id="GGMS01011792">
    <property type="protein sequence ID" value="MBY80995.1"/>
    <property type="molecule type" value="Transcribed_RNA"/>
</dbReference>
<reference evidence="2" key="1">
    <citation type="submission" date="2018-04" db="EMBL/GenBank/DDBJ databases">
        <title>Transcriptome assembly of Sipha flava.</title>
        <authorList>
            <person name="Scully E.D."/>
            <person name="Geib S.M."/>
            <person name="Palmer N.A."/>
            <person name="Koch K."/>
            <person name="Bradshaw J."/>
            <person name="Heng-Moss T."/>
            <person name="Sarath G."/>
        </authorList>
    </citation>
    <scope>NUCLEOTIDE SEQUENCE</scope>
</reference>
<name>A0A2S2QTC5_9HEMI</name>
<feature type="region of interest" description="Disordered" evidence="1">
    <location>
        <begin position="38"/>
        <end position="105"/>
    </location>
</feature>
<dbReference type="AlphaFoldDB" id="A0A2S2QTC5"/>
<evidence type="ECO:0000313" key="2">
    <source>
        <dbReference type="EMBL" id="MBY80995.1"/>
    </source>
</evidence>
<evidence type="ECO:0000256" key="1">
    <source>
        <dbReference type="SAM" id="MobiDB-lite"/>
    </source>
</evidence>
<proteinExistence type="predicted"/>